<dbReference type="AlphaFoldDB" id="S4NHN0"/>
<accession>S4NHN0</accession>
<reference evidence="2" key="2">
    <citation type="submission" date="2013-05" db="EMBL/GenBank/DDBJ databases">
        <authorList>
            <person name="Carter J.-M."/>
            <person name="Baker S.C."/>
            <person name="Pink R."/>
            <person name="Carter D.R.F."/>
            <person name="Collins A."/>
            <person name="Tomlin J."/>
            <person name="Gibbs M."/>
            <person name="Breuker C.J."/>
        </authorList>
    </citation>
    <scope>NUCLEOTIDE SEQUENCE</scope>
    <source>
        <tissue evidence="2">Ovary</tissue>
    </source>
</reference>
<evidence type="ECO:0000313" key="2">
    <source>
        <dbReference type="EMBL" id="JAA78241.1"/>
    </source>
</evidence>
<proteinExistence type="predicted"/>
<evidence type="ECO:0000256" key="1">
    <source>
        <dbReference type="SAM" id="MobiDB-lite"/>
    </source>
</evidence>
<name>S4NHN0_9NEOP</name>
<feature type="compositionally biased region" description="Basic residues" evidence="1">
    <location>
        <begin position="1"/>
        <end position="12"/>
    </location>
</feature>
<sequence>RVPSAKKRRSAYRRPANTRSRQPSTCRTIQDKCPYITPIQHNHFHLHPIIHPFHSSIYIHNHPRIIHYFYSTPLRMFHITHLNLHITHYIYTLITLLRYHNFI</sequence>
<feature type="non-terminal residue" evidence="2">
    <location>
        <position position="1"/>
    </location>
</feature>
<protein>
    <submittedName>
        <fullName evidence="2">Uncharacterized protein</fullName>
    </submittedName>
</protein>
<organism evidence="2">
    <name type="scientific">Pararge aegeria</name>
    <name type="common">speckled wood butterfly</name>
    <dbReference type="NCBI Taxonomy" id="116150"/>
    <lineage>
        <taxon>Eukaryota</taxon>
        <taxon>Metazoa</taxon>
        <taxon>Ecdysozoa</taxon>
        <taxon>Arthropoda</taxon>
        <taxon>Hexapoda</taxon>
        <taxon>Insecta</taxon>
        <taxon>Pterygota</taxon>
        <taxon>Neoptera</taxon>
        <taxon>Endopterygota</taxon>
        <taxon>Lepidoptera</taxon>
        <taxon>Glossata</taxon>
        <taxon>Ditrysia</taxon>
        <taxon>Papilionoidea</taxon>
        <taxon>Nymphalidae</taxon>
        <taxon>Satyrinae</taxon>
        <taxon>Satyrini</taxon>
        <taxon>Parargina</taxon>
        <taxon>Pararge</taxon>
    </lineage>
</organism>
<feature type="non-terminal residue" evidence="2">
    <location>
        <position position="103"/>
    </location>
</feature>
<dbReference type="EMBL" id="GAIX01014319">
    <property type="protein sequence ID" value="JAA78241.1"/>
    <property type="molecule type" value="Transcribed_RNA"/>
</dbReference>
<feature type="region of interest" description="Disordered" evidence="1">
    <location>
        <begin position="1"/>
        <end position="25"/>
    </location>
</feature>
<reference evidence="2" key="1">
    <citation type="journal article" date="2013" name="BMC Genomics">
        <title>Unscrambling butterfly oogenesis.</title>
        <authorList>
            <person name="Carter J.M."/>
            <person name="Baker S.C."/>
            <person name="Pink R."/>
            <person name="Carter D.R."/>
            <person name="Collins A."/>
            <person name="Tomlin J."/>
            <person name="Gibbs M."/>
            <person name="Breuker C.J."/>
        </authorList>
    </citation>
    <scope>NUCLEOTIDE SEQUENCE</scope>
    <source>
        <tissue evidence="2">Ovary</tissue>
    </source>
</reference>